<name>A0A6A2ZBW1_HIBSY</name>
<dbReference type="PANTHER" id="PTHR47723">
    <property type="entry name" value="OS05G0353850 PROTEIN"/>
    <property type="match status" value="1"/>
</dbReference>
<gene>
    <name evidence="1" type="ORF">F3Y22_tig00110984pilonHSYRG00142</name>
</gene>
<sequence>MLGVGLLRYNNNRSQHDVAGADCEAYWWRYLAGILLGRLWKQRCSFIFNGESCSTTAIILSMRSWAQSIRTRPENGSLNTQVKLIWRPPIIGAIKLNADGVVNLNSIEATGGGVLRNSDGDWVVGFHRNFGRCSVLHAGMKLEPWCQAFLC</sequence>
<dbReference type="AlphaFoldDB" id="A0A6A2ZBW1"/>
<evidence type="ECO:0008006" key="3">
    <source>
        <dbReference type="Google" id="ProtNLM"/>
    </source>
</evidence>
<dbReference type="PANTHER" id="PTHR47723:SF13">
    <property type="entry name" value="PUTATIVE-RELATED"/>
    <property type="match status" value="1"/>
</dbReference>
<evidence type="ECO:0000313" key="1">
    <source>
        <dbReference type="EMBL" id="KAE8688505.1"/>
    </source>
</evidence>
<dbReference type="Proteomes" id="UP000436088">
    <property type="component" value="Unassembled WGS sequence"/>
</dbReference>
<reference evidence="1" key="1">
    <citation type="submission" date="2019-09" db="EMBL/GenBank/DDBJ databases">
        <title>Draft genome information of white flower Hibiscus syriacus.</title>
        <authorList>
            <person name="Kim Y.-M."/>
        </authorList>
    </citation>
    <scope>NUCLEOTIDE SEQUENCE [LARGE SCALE GENOMIC DNA]</scope>
    <source>
        <strain evidence="1">YM2019G1</strain>
    </source>
</reference>
<dbReference type="EMBL" id="VEPZ02001187">
    <property type="protein sequence ID" value="KAE8688505.1"/>
    <property type="molecule type" value="Genomic_DNA"/>
</dbReference>
<dbReference type="InterPro" id="IPR053151">
    <property type="entry name" value="RNase_H-like"/>
</dbReference>
<organism evidence="1 2">
    <name type="scientific">Hibiscus syriacus</name>
    <name type="common">Rose of Sharon</name>
    <dbReference type="NCBI Taxonomy" id="106335"/>
    <lineage>
        <taxon>Eukaryota</taxon>
        <taxon>Viridiplantae</taxon>
        <taxon>Streptophyta</taxon>
        <taxon>Embryophyta</taxon>
        <taxon>Tracheophyta</taxon>
        <taxon>Spermatophyta</taxon>
        <taxon>Magnoliopsida</taxon>
        <taxon>eudicotyledons</taxon>
        <taxon>Gunneridae</taxon>
        <taxon>Pentapetalae</taxon>
        <taxon>rosids</taxon>
        <taxon>malvids</taxon>
        <taxon>Malvales</taxon>
        <taxon>Malvaceae</taxon>
        <taxon>Malvoideae</taxon>
        <taxon>Hibiscus</taxon>
    </lineage>
</organism>
<accession>A0A6A2ZBW1</accession>
<proteinExistence type="predicted"/>
<evidence type="ECO:0000313" key="2">
    <source>
        <dbReference type="Proteomes" id="UP000436088"/>
    </source>
</evidence>
<keyword evidence="2" id="KW-1185">Reference proteome</keyword>
<comment type="caution">
    <text evidence="1">The sequence shown here is derived from an EMBL/GenBank/DDBJ whole genome shotgun (WGS) entry which is preliminary data.</text>
</comment>
<protein>
    <recommendedName>
        <fullName evidence="3">RNase H type-1 domain-containing protein</fullName>
    </recommendedName>
</protein>